<evidence type="ECO:0000313" key="4">
    <source>
        <dbReference type="Proteomes" id="UP000472277"/>
    </source>
</evidence>
<dbReference type="GO" id="GO:0017128">
    <property type="term" value="F:phospholipid scramblase activity"/>
    <property type="evidence" value="ECO:0007669"/>
    <property type="project" value="InterPro"/>
</dbReference>
<dbReference type="GO" id="GO:0005886">
    <property type="term" value="C:plasma membrane"/>
    <property type="evidence" value="ECO:0007669"/>
    <property type="project" value="TreeGrafter"/>
</dbReference>
<comment type="cofactor">
    <cofactor evidence="2">
        <name>Ca(2+)</name>
        <dbReference type="ChEBI" id="CHEBI:29108"/>
    </cofactor>
</comment>
<name>A0A673X0T1_SALTR</name>
<organism evidence="3 4">
    <name type="scientific">Salmo trutta</name>
    <name type="common">Brown trout</name>
    <dbReference type="NCBI Taxonomy" id="8032"/>
    <lineage>
        <taxon>Eukaryota</taxon>
        <taxon>Metazoa</taxon>
        <taxon>Chordata</taxon>
        <taxon>Craniata</taxon>
        <taxon>Vertebrata</taxon>
        <taxon>Euteleostomi</taxon>
        <taxon>Actinopterygii</taxon>
        <taxon>Neopterygii</taxon>
        <taxon>Teleostei</taxon>
        <taxon>Protacanthopterygii</taxon>
        <taxon>Salmoniformes</taxon>
        <taxon>Salmonidae</taxon>
        <taxon>Salmoninae</taxon>
        <taxon>Salmo</taxon>
    </lineage>
</organism>
<dbReference type="Ensembl" id="ENSSTUT00000018742.1">
    <property type="protein sequence ID" value="ENSSTUP00000017800.1"/>
    <property type="gene ID" value="ENSSTUG00000008024.1"/>
</dbReference>
<evidence type="ECO:0000256" key="1">
    <source>
        <dbReference type="ARBA" id="ARBA00005350"/>
    </source>
</evidence>
<dbReference type="PANTHER" id="PTHR23248">
    <property type="entry name" value="PHOSPHOLIPID SCRAMBLASE-RELATED"/>
    <property type="match status" value="1"/>
</dbReference>
<dbReference type="PANTHER" id="PTHR23248:SF9">
    <property type="entry name" value="PHOSPHOLIPID SCRAMBLASE"/>
    <property type="match status" value="1"/>
</dbReference>
<evidence type="ECO:0000256" key="2">
    <source>
        <dbReference type="RuleBase" id="RU363116"/>
    </source>
</evidence>
<keyword evidence="4" id="KW-1185">Reference proteome</keyword>
<keyword evidence="2" id="KW-0564">Palmitate</keyword>
<comment type="similarity">
    <text evidence="1 2">Belongs to the phospholipid scramblase family.</text>
</comment>
<evidence type="ECO:0000313" key="3">
    <source>
        <dbReference type="Ensembl" id="ENSSTUP00000017800.1"/>
    </source>
</evidence>
<keyword evidence="2" id="KW-0449">Lipoprotein</keyword>
<sequence length="171" mass="18856">IHSMPLIMEVQSPPSTTIGYVVQNWHPFKPKLSILGAAKETLLTIEGPFCACSCCGDVDFEVKSSPHLLLYVCIAHHWLLGRGLWAISICECSSSPEGHCKSFVDQPIGRISKQWSGLIKEAFTDSDNFGIQFPIDLDVKVKAVLMGACILIDFMFFERSGDGDQRCSVFG</sequence>
<gene>
    <name evidence="3" type="primary">plscr3a</name>
</gene>
<reference evidence="3" key="2">
    <citation type="submission" date="2025-09" db="UniProtKB">
        <authorList>
            <consortium name="Ensembl"/>
        </authorList>
    </citation>
    <scope>IDENTIFICATION</scope>
</reference>
<dbReference type="InterPro" id="IPR005552">
    <property type="entry name" value="Scramblase"/>
</dbReference>
<accession>A0A673X0T1</accession>
<comment type="function">
    <text evidence="2">May mediate accelerated ATP-independent bidirectional transbilayer migration of phospholipids upon binding calcium ions that results in a loss of phospholipid asymmetry in the plasma membrane.</text>
</comment>
<dbReference type="GeneTree" id="ENSGT00940000165351"/>
<dbReference type="AlphaFoldDB" id="A0A673X0T1"/>
<reference evidence="3" key="1">
    <citation type="submission" date="2025-08" db="UniProtKB">
        <authorList>
            <consortium name="Ensembl"/>
        </authorList>
    </citation>
    <scope>IDENTIFICATION</scope>
</reference>
<keyword evidence="2" id="KW-0106">Calcium</keyword>
<dbReference type="Proteomes" id="UP000472277">
    <property type="component" value="Chromosome 7"/>
</dbReference>
<dbReference type="Pfam" id="PF03803">
    <property type="entry name" value="Scramblase"/>
    <property type="match status" value="2"/>
</dbReference>
<protein>
    <recommendedName>
        <fullName evidence="2">Phospholipid scramblase</fullName>
    </recommendedName>
</protein>
<proteinExistence type="inferred from homology"/>